<dbReference type="AlphaFoldDB" id="A0AAN9FA08"/>
<dbReference type="PANTHER" id="PTHR46740">
    <property type="entry name" value="PROTEIN DYAD"/>
    <property type="match status" value="1"/>
</dbReference>
<evidence type="ECO:0000313" key="4">
    <source>
        <dbReference type="Proteomes" id="UP001359559"/>
    </source>
</evidence>
<dbReference type="GO" id="GO:0007131">
    <property type="term" value="P:reciprocal meiotic recombination"/>
    <property type="evidence" value="ECO:0007669"/>
    <property type="project" value="InterPro"/>
</dbReference>
<proteinExistence type="predicted"/>
<dbReference type="InterPro" id="IPR044221">
    <property type="entry name" value="DYAD/AMEIOTIC1"/>
</dbReference>
<feature type="region of interest" description="Disordered" evidence="2">
    <location>
        <begin position="143"/>
        <end position="177"/>
    </location>
</feature>
<dbReference type="EMBL" id="JAYKXN010000007">
    <property type="protein sequence ID" value="KAK7271609.1"/>
    <property type="molecule type" value="Genomic_DNA"/>
</dbReference>
<feature type="coiled-coil region" evidence="1">
    <location>
        <begin position="41"/>
        <end position="68"/>
    </location>
</feature>
<gene>
    <name evidence="3" type="ORF">RJT34_27649</name>
</gene>
<evidence type="ECO:0000256" key="2">
    <source>
        <dbReference type="SAM" id="MobiDB-lite"/>
    </source>
</evidence>
<comment type="caution">
    <text evidence="3">The sequence shown here is derived from an EMBL/GenBank/DDBJ whole genome shotgun (WGS) entry which is preliminary data.</text>
</comment>
<name>A0AAN9FA08_CLITE</name>
<protein>
    <submittedName>
        <fullName evidence="3">Uncharacterized protein</fullName>
    </submittedName>
</protein>
<dbReference type="Proteomes" id="UP001359559">
    <property type="component" value="Unassembled WGS sequence"/>
</dbReference>
<accession>A0AAN9FA08</accession>
<keyword evidence="1" id="KW-0175">Coiled coil</keyword>
<feature type="compositionally biased region" description="Polar residues" evidence="2">
    <location>
        <begin position="165"/>
        <end position="177"/>
    </location>
</feature>
<evidence type="ECO:0000313" key="3">
    <source>
        <dbReference type="EMBL" id="KAK7271609.1"/>
    </source>
</evidence>
<evidence type="ECO:0000256" key="1">
    <source>
        <dbReference type="SAM" id="Coils"/>
    </source>
</evidence>
<organism evidence="3 4">
    <name type="scientific">Clitoria ternatea</name>
    <name type="common">Butterfly pea</name>
    <dbReference type="NCBI Taxonomy" id="43366"/>
    <lineage>
        <taxon>Eukaryota</taxon>
        <taxon>Viridiplantae</taxon>
        <taxon>Streptophyta</taxon>
        <taxon>Embryophyta</taxon>
        <taxon>Tracheophyta</taxon>
        <taxon>Spermatophyta</taxon>
        <taxon>Magnoliopsida</taxon>
        <taxon>eudicotyledons</taxon>
        <taxon>Gunneridae</taxon>
        <taxon>Pentapetalae</taxon>
        <taxon>rosids</taxon>
        <taxon>fabids</taxon>
        <taxon>Fabales</taxon>
        <taxon>Fabaceae</taxon>
        <taxon>Papilionoideae</taxon>
        <taxon>50 kb inversion clade</taxon>
        <taxon>NPAAA clade</taxon>
        <taxon>indigoferoid/millettioid clade</taxon>
        <taxon>Phaseoleae</taxon>
        <taxon>Clitoria</taxon>
    </lineage>
</organism>
<dbReference type="PANTHER" id="PTHR46740:SF2">
    <property type="entry name" value="PROTEIN DYAD"/>
    <property type="match status" value="1"/>
</dbReference>
<sequence>MQELLSKKGEEALAIATTPSSCLSSLNSDDCVSLPPMQEIYAELLSKKAKIEEQLKEISLTLSGMEEQLGMLRPNIMSEPEALAYNTTKSSEDRATKIERLKSGFQICKPEGKFVWPNIGVSTPPNPVKPLAERRAVSTATLTHVTGPFSPPPLGTPTTSSTFLNNPTSLNLNHAPL</sequence>
<reference evidence="3 4" key="1">
    <citation type="submission" date="2024-01" db="EMBL/GenBank/DDBJ databases">
        <title>The genomes of 5 underutilized Papilionoideae crops provide insights into root nodulation and disease resistance.</title>
        <authorList>
            <person name="Yuan L."/>
        </authorList>
    </citation>
    <scope>NUCLEOTIDE SEQUENCE [LARGE SCALE GENOMIC DNA]</scope>
    <source>
        <strain evidence="3">LY-2023</strain>
        <tissue evidence="3">Leaf</tissue>
    </source>
</reference>
<keyword evidence="4" id="KW-1185">Reference proteome</keyword>
<dbReference type="GO" id="GO:0051177">
    <property type="term" value="P:meiotic sister chromatid cohesion"/>
    <property type="evidence" value="ECO:0007669"/>
    <property type="project" value="InterPro"/>
</dbReference>